<evidence type="ECO:0000256" key="14">
    <source>
        <dbReference type="ARBA" id="ARBA00023128"/>
    </source>
</evidence>
<comment type="function">
    <text evidence="17">Core subunit of the mitochondrial membrane respiratory chain NADH dehydrogenase (Complex I) which catalyzes electron transfer from NADH through the respiratory chain, using ubiquinone as an electron acceptor. Essential for the catalytic activity and assembly of complex I.</text>
</comment>
<keyword evidence="11 17" id="KW-1133">Transmembrane helix</keyword>
<evidence type="ECO:0000256" key="15">
    <source>
        <dbReference type="ARBA" id="ARBA00023136"/>
    </source>
</evidence>
<evidence type="ECO:0000256" key="5">
    <source>
        <dbReference type="ARBA" id="ARBA00022448"/>
    </source>
</evidence>
<evidence type="ECO:0000256" key="16">
    <source>
        <dbReference type="ARBA" id="ARBA00049551"/>
    </source>
</evidence>
<gene>
    <name evidence="20" type="primary">nad2</name>
</gene>
<dbReference type="PANTHER" id="PTHR46552">
    <property type="entry name" value="NADH-UBIQUINONE OXIDOREDUCTASE CHAIN 2"/>
    <property type="match status" value="1"/>
</dbReference>
<keyword evidence="14 17" id="KW-0496">Mitochondrion</keyword>
<evidence type="ECO:0000256" key="8">
    <source>
        <dbReference type="ARBA" id="ARBA00022792"/>
    </source>
</evidence>
<comment type="catalytic activity">
    <reaction evidence="16 17">
        <text>a ubiquinone + NADH + 5 H(+)(in) = a ubiquinol + NAD(+) + 4 H(+)(out)</text>
        <dbReference type="Rhea" id="RHEA:29091"/>
        <dbReference type="Rhea" id="RHEA-COMP:9565"/>
        <dbReference type="Rhea" id="RHEA-COMP:9566"/>
        <dbReference type="ChEBI" id="CHEBI:15378"/>
        <dbReference type="ChEBI" id="CHEBI:16389"/>
        <dbReference type="ChEBI" id="CHEBI:17976"/>
        <dbReference type="ChEBI" id="CHEBI:57540"/>
        <dbReference type="ChEBI" id="CHEBI:57945"/>
        <dbReference type="EC" id="7.1.1.2"/>
    </reaction>
</comment>
<evidence type="ECO:0000259" key="18">
    <source>
        <dbReference type="Pfam" id="PF00361"/>
    </source>
</evidence>
<dbReference type="InterPro" id="IPR050175">
    <property type="entry name" value="Complex_I_Subunit_2"/>
</dbReference>
<evidence type="ECO:0000256" key="10">
    <source>
        <dbReference type="ARBA" id="ARBA00022982"/>
    </source>
</evidence>
<protein>
    <recommendedName>
        <fullName evidence="4 17">NADH-ubiquinone oxidoreductase chain 2</fullName>
        <ecNumber evidence="3 17">7.1.1.2</ecNumber>
    </recommendedName>
</protein>
<keyword evidence="5" id="KW-0813">Transport</keyword>
<dbReference type="InterPro" id="IPR010933">
    <property type="entry name" value="NADH_DH_su2_C"/>
</dbReference>
<dbReference type="GO" id="GO:0008137">
    <property type="term" value="F:NADH dehydrogenase (ubiquinone) activity"/>
    <property type="evidence" value="ECO:0007669"/>
    <property type="project" value="UniProtKB-EC"/>
</dbReference>
<dbReference type="AlphaFoldDB" id="A0A6M4RIC7"/>
<evidence type="ECO:0000256" key="6">
    <source>
        <dbReference type="ARBA" id="ARBA00022660"/>
    </source>
</evidence>
<name>A0A6M4RIC7_9ECHN</name>
<evidence type="ECO:0000256" key="7">
    <source>
        <dbReference type="ARBA" id="ARBA00022692"/>
    </source>
</evidence>
<evidence type="ECO:0000256" key="1">
    <source>
        <dbReference type="ARBA" id="ARBA00004448"/>
    </source>
</evidence>
<evidence type="ECO:0000256" key="9">
    <source>
        <dbReference type="ARBA" id="ARBA00022967"/>
    </source>
</evidence>
<keyword evidence="12 17" id="KW-0520">NAD</keyword>
<geneLocation type="mitochondrion" evidence="20"/>
<feature type="domain" description="NADH dehydrogenase subunit 2 C-terminal" evidence="19">
    <location>
        <begin position="289"/>
        <end position="344"/>
    </location>
</feature>
<comment type="subcellular location">
    <subcellularLocation>
        <location evidence="1 17">Mitochondrion inner membrane</location>
        <topology evidence="1 17">Multi-pass membrane protein</topology>
    </subcellularLocation>
</comment>
<feature type="domain" description="NADH:quinone oxidoreductase/Mrp antiporter transmembrane" evidence="18">
    <location>
        <begin position="23"/>
        <end position="283"/>
    </location>
</feature>
<feature type="transmembrane region" description="Helical" evidence="17">
    <location>
        <begin position="93"/>
        <end position="115"/>
    </location>
</feature>
<dbReference type="SMR" id="A0A6M4RIC7"/>
<dbReference type="GO" id="GO:0006120">
    <property type="term" value="P:mitochondrial electron transport, NADH to ubiquinone"/>
    <property type="evidence" value="ECO:0007669"/>
    <property type="project" value="InterPro"/>
</dbReference>
<dbReference type="Pfam" id="PF00361">
    <property type="entry name" value="Proton_antipo_M"/>
    <property type="match status" value="1"/>
</dbReference>
<keyword evidence="9 17" id="KW-1278">Translocase</keyword>
<evidence type="ECO:0000259" key="19">
    <source>
        <dbReference type="Pfam" id="PF06444"/>
    </source>
</evidence>
<dbReference type="EMBL" id="MN128376">
    <property type="protein sequence ID" value="QJS34735.1"/>
    <property type="molecule type" value="Genomic_DNA"/>
</dbReference>
<sequence>MNRLVISFLLVSLLVGTTLVILSNHWFPIWLGLELSTLSVIPLLSFSGQSRSIEATLKYFLVQAFSAALLLNGAVLNLWLTNEWSLSEINSSFCYYTISAALIIKLGLAPCHFWFPDVLSGLPFLSVVIIACWQKIAPMFLLLSLSSSVPSELFILCSILSVLIGGWGGLNQLSTRKILAYSSISHLGWITCASFFLPEASMILFLFYLINNTAILLICNSNSLFSLSSLAKTSLIPINTLLFSIALLSLGGLPPLGGFINKIVPLIIFSFNNSNLIIPMFLGGSLLNLFFYLRVVYNTSLTLFPQSSLTIISLRSNSPSNSFPLLISILFPFCTFGLLLFPAFHLFI</sequence>
<reference evidence="20" key="1">
    <citation type="journal article" date="2019" name="Mitochondrial DNA Part B Resour">
        <title>The complete mitochondrial genome sequence of Stichopus variegatus (Echinodermata: Holothuroidea) and phylogenetic studies of Echinodermata.</title>
        <authorList>
            <person name="Yang Q."/>
            <person name="Lin Q."/>
            <person name="Wu J."/>
            <person name="Yang F."/>
            <person name="Ge H."/>
            <person name="Qiu D."/>
            <person name="Li Z."/>
            <person name="Lu Z."/>
            <person name="Li S."/>
            <person name="Zhou C."/>
        </authorList>
    </citation>
    <scope>NUCLEOTIDE SEQUENCE</scope>
</reference>
<dbReference type="PANTHER" id="PTHR46552:SF1">
    <property type="entry name" value="NADH-UBIQUINONE OXIDOREDUCTASE CHAIN 2"/>
    <property type="match status" value="1"/>
</dbReference>
<feature type="transmembrane region" description="Helical" evidence="17">
    <location>
        <begin position="153"/>
        <end position="171"/>
    </location>
</feature>
<keyword evidence="6 17" id="KW-0679">Respiratory chain</keyword>
<evidence type="ECO:0000256" key="13">
    <source>
        <dbReference type="ARBA" id="ARBA00023075"/>
    </source>
</evidence>
<keyword evidence="7 17" id="KW-0812">Transmembrane</keyword>
<feature type="transmembrane region" description="Helical" evidence="17">
    <location>
        <begin position="276"/>
        <end position="297"/>
    </location>
</feature>
<proteinExistence type="inferred from homology"/>
<organism evidence="20">
    <name type="scientific">Stichopus horrens</name>
    <name type="common">warty sea cucumber</name>
    <dbReference type="NCBI Taxonomy" id="566292"/>
    <lineage>
        <taxon>Eukaryota</taxon>
        <taxon>Metazoa</taxon>
        <taxon>Echinodermata</taxon>
        <taxon>Eleutherozoa</taxon>
        <taxon>Echinozoa</taxon>
        <taxon>Holothuroidea</taxon>
        <taxon>Aspidochirotacea</taxon>
        <taxon>Aspidochirotida</taxon>
        <taxon>Stichopodidae</taxon>
        <taxon>Stichopus</taxon>
    </lineage>
</organism>
<keyword evidence="10 17" id="KW-0249">Electron transport</keyword>
<evidence type="ECO:0000256" key="17">
    <source>
        <dbReference type="RuleBase" id="RU003403"/>
    </source>
</evidence>
<dbReference type="PRINTS" id="PR01436">
    <property type="entry name" value="NADHDHGNASE2"/>
</dbReference>
<feature type="transmembrane region" description="Helical" evidence="17">
    <location>
        <begin position="203"/>
        <end position="224"/>
    </location>
</feature>
<feature type="transmembrane region" description="Helical" evidence="17">
    <location>
        <begin position="323"/>
        <end position="347"/>
    </location>
</feature>
<dbReference type="GO" id="GO:0005743">
    <property type="term" value="C:mitochondrial inner membrane"/>
    <property type="evidence" value="ECO:0007669"/>
    <property type="project" value="UniProtKB-SubCell"/>
</dbReference>
<feature type="transmembrane region" description="Helical" evidence="17">
    <location>
        <begin position="178"/>
        <end position="197"/>
    </location>
</feature>
<keyword evidence="8 17" id="KW-0999">Mitochondrion inner membrane</keyword>
<accession>A0A6M4RIC7</accession>
<dbReference type="InterPro" id="IPR003917">
    <property type="entry name" value="NADH_UbQ_OxRdtase_chain2"/>
</dbReference>
<feature type="transmembrane region" description="Helical" evidence="17">
    <location>
        <begin position="236"/>
        <end position="256"/>
    </location>
</feature>
<evidence type="ECO:0000313" key="20">
    <source>
        <dbReference type="EMBL" id="QJS34735.1"/>
    </source>
</evidence>
<dbReference type="EC" id="7.1.1.2" evidence="3 17"/>
<keyword evidence="15 17" id="KW-0472">Membrane</keyword>
<evidence type="ECO:0000256" key="2">
    <source>
        <dbReference type="ARBA" id="ARBA00007012"/>
    </source>
</evidence>
<evidence type="ECO:0000256" key="11">
    <source>
        <dbReference type="ARBA" id="ARBA00022989"/>
    </source>
</evidence>
<feature type="transmembrane region" description="Helical" evidence="17">
    <location>
        <begin position="59"/>
        <end position="81"/>
    </location>
</feature>
<keyword evidence="13 17" id="KW-0830">Ubiquinone</keyword>
<evidence type="ECO:0000256" key="4">
    <source>
        <dbReference type="ARBA" id="ARBA00021008"/>
    </source>
</evidence>
<comment type="similarity">
    <text evidence="2 17">Belongs to the complex I subunit 2 family.</text>
</comment>
<evidence type="ECO:0000256" key="12">
    <source>
        <dbReference type="ARBA" id="ARBA00023027"/>
    </source>
</evidence>
<dbReference type="Pfam" id="PF06444">
    <property type="entry name" value="NADH_dehy_S2_C"/>
    <property type="match status" value="1"/>
</dbReference>
<dbReference type="InterPro" id="IPR001750">
    <property type="entry name" value="ND/Mrp_TM"/>
</dbReference>
<evidence type="ECO:0000256" key="3">
    <source>
        <dbReference type="ARBA" id="ARBA00012944"/>
    </source>
</evidence>